<protein>
    <recommendedName>
        <fullName evidence="2">histidine kinase</fullName>
        <ecNumber evidence="2">2.7.13.3</ecNumber>
    </recommendedName>
</protein>
<dbReference type="NCBIfam" id="TIGR00229">
    <property type="entry name" value="sensory_box"/>
    <property type="match status" value="1"/>
</dbReference>
<evidence type="ECO:0000256" key="4">
    <source>
        <dbReference type="ARBA" id="ARBA00023012"/>
    </source>
</evidence>
<dbReference type="SMART" id="SM00091">
    <property type="entry name" value="PAS"/>
    <property type="match status" value="1"/>
</dbReference>
<evidence type="ECO:0000313" key="11">
    <source>
        <dbReference type="EMBL" id="ACY14719.1"/>
    </source>
</evidence>
<dbReference type="OrthoDB" id="415806at2"/>
<feature type="coiled-coil region" evidence="6">
    <location>
        <begin position="133"/>
        <end position="163"/>
    </location>
</feature>
<evidence type="ECO:0000259" key="8">
    <source>
        <dbReference type="PROSITE" id="PS50109"/>
    </source>
</evidence>
<dbReference type="Gene3D" id="3.40.50.2300">
    <property type="match status" value="1"/>
</dbReference>
<dbReference type="PANTHER" id="PTHR45339:SF1">
    <property type="entry name" value="HYBRID SIGNAL TRANSDUCTION HISTIDINE KINASE J"/>
    <property type="match status" value="1"/>
</dbReference>
<keyword evidence="4" id="KW-0902">Two-component regulatory system</keyword>
<dbReference type="KEGG" id="hoh:Hoch_2174"/>
<keyword evidence="12" id="KW-1185">Reference proteome</keyword>
<dbReference type="CDD" id="cd00082">
    <property type="entry name" value="HisKA"/>
    <property type="match status" value="1"/>
</dbReference>
<feature type="modified residue" description="4-aspartylphosphate" evidence="5">
    <location>
        <position position="456"/>
    </location>
</feature>
<dbReference type="SMART" id="SM00448">
    <property type="entry name" value="REC"/>
    <property type="match status" value="1"/>
</dbReference>
<dbReference type="EMBL" id="CP001804">
    <property type="protein sequence ID" value="ACY14719.1"/>
    <property type="molecule type" value="Genomic_DNA"/>
</dbReference>
<feature type="region of interest" description="Disordered" evidence="7">
    <location>
        <begin position="1"/>
        <end position="20"/>
    </location>
</feature>
<evidence type="ECO:0000256" key="3">
    <source>
        <dbReference type="ARBA" id="ARBA00022553"/>
    </source>
</evidence>
<dbReference type="InterPro" id="IPR000014">
    <property type="entry name" value="PAS"/>
</dbReference>
<dbReference type="SUPFAM" id="SSF47384">
    <property type="entry name" value="Homodimeric domain of signal transducing histidine kinase"/>
    <property type="match status" value="1"/>
</dbReference>
<dbReference type="CDD" id="cd00130">
    <property type="entry name" value="PAS"/>
    <property type="match status" value="1"/>
</dbReference>
<evidence type="ECO:0000256" key="5">
    <source>
        <dbReference type="PROSITE-ProRule" id="PRU00169"/>
    </source>
</evidence>
<dbReference type="HOGENOM" id="CLU_000445_114_15_7"/>
<evidence type="ECO:0000259" key="9">
    <source>
        <dbReference type="PROSITE" id="PS50110"/>
    </source>
</evidence>
<dbReference type="InterPro" id="IPR036097">
    <property type="entry name" value="HisK_dim/P_sf"/>
</dbReference>
<dbReference type="SUPFAM" id="SSF55874">
    <property type="entry name" value="ATPase domain of HSP90 chaperone/DNA topoisomerase II/histidine kinase"/>
    <property type="match status" value="1"/>
</dbReference>
<dbReference type="eggNOG" id="COG0784">
    <property type="taxonomic scope" value="Bacteria"/>
</dbReference>
<dbReference type="Pfam" id="PF00072">
    <property type="entry name" value="Response_reg"/>
    <property type="match status" value="1"/>
</dbReference>
<dbReference type="Gene3D" id="1.10.287.130">
    <property type="match status" value="1"/>
</dbReference>
<dbReference type="InterPro" id="IPR013655">
    <property type="entry name" value="PAS_fold_3"/>
</dbReference>
<feature type="domain" description="Response regulatory" evidence="9">
    <location>
        <begin position="407"/>
        <end position="523"/>
    </location>
</feature>
<dbReference type="Gene3D" id="3.30.450.20">
    <property type="entry name" value="PAS domain"/>
    <property type="match status" value="1"/>
</dbReference>
<name>D0LGZ7_HALO1</name>
<dbReference type="SUPFAM" id="SSF52172">
    <property type="entry name" value="CheY-like"/>
    <property type="match status" value="1"/>
</dbReference>
<dbReference type="SUPFAM" id="SSF55785">
    <property type="entry name" value="PYP-like sensor domain (PAS domain)"/>
    <property type="match status" value="1"/>
</dbReference>
<dbReference type="InterPro" id="IPR003661">
    <property type="entry name" value="HisK_dim/P_dom"/>
</dbReference>
<feature type="domain" description="PAS" evidence="10">
    <location>
        <begin position="24"/>
        <end position="94"/>
    </location>
</feature>
<evidence type="ECO:0000256" key="2">
    <source>
        <dbReference type="ARBA" id="ARBA00012438"/>
    </source>
</evidence>
<evidence type="ECO:0000256" key="7">
    <source>
        <dbReference type="SAM" id="MobiDB-lite"/>
    </source>
</evidence>
<dbReference type="eggNOG" id="COG2205">
    <property type="taxonomic scope" value="Bacteria"/>
</dbReference>
<keyword evidence="11" id="KW-0418">Kinase</keyword>
<dbReference type="Proteomes" id="UP000001880">
    <property type="component" value="Chromosome"/>
</dbReference>
<evidence type="ECO:0000313" key="12">
    <source>
        <dbReference type="Proteomes" id="UP000001880"/>
    </source>
</evidence>
<sequence>MSTSERAPHDSPEQVDDEGLDFDPGESMTRLFHVALDLLVYVGLDGSILRANPSFLATFGWSESELRAMRVLDLFHPNDRGTISDVGSSMVRDNCAVAVEARMRTIRGDYRWVSWYGCFDSVSGRVFASGRDITAHKELLAELNGAKESAEEAMRMAAVAEQTRSSFLSNMSHELRTPLNGILGYAQLLQVDSELSARQREGVETILRSGEHLLVLINDMLDLAKVEAGVLPIAPAELLLDDFLANLAGRFELRAQSKRIGFSYQALTDLPRVIRCDEKRLRQVLTHLLALAIRRTEHGGVVLRVGFSDGILRLHIEEAERSYTQPPDAGFFAPLTGRSERAIPLVGTMLELPARLLQSIGGSLVVERVSDTAQSYWIDLVPELMSTWSPAAPASRIIEGYEGARRTLLVVDDKAENRNLLIHLLEPLGFELVLAKDGHEALELLPSVKPDLVLMDLVMPVLDGFEATRRLRARTAEGRTPVIAMSASSFDPDHSLSREAGCDGFLAKPFDREALLAMLAEHLVLTWRYRQPMAESSPMLQIPELGEVAAEPAPADGGGVDTSLSAAQLQTIYDAASIGDIRAILTIIEEARKIASEQSGADAMNLIEEIHRLAKRFQARKIKERVEPLLDNG</sequence>
<feature type="compositionally biased region" description="Basic and acidic residues" evidence="7">
    <location>
        <begin position="1"/>
        <end position="12"/>
    </location>
</feature>
<dbReference type="Pfam" id="PF00512">
    <property type="entry name" value="HisKA"/>
    <property type="match status" value="1"/>
</dbReference>
<organism evidence="11 12">
    <name type="scientific">Haliangium ochraceum (strain DSM 14365 / JCM 11303 / SMP-2)</name>
    <dbReference type="NCBI Taxonomy" id="502025"/>
    <lineage>
        <taxon>Bacteria</taxon>
        <taxon>Pseudomonadati</taxon>
        <taxon>Myxococcota</taxon>
        <taxon>Polyangia</taxon>
        <taxon>Haliangiales</taxon>
        <taxon>Kofleriaceae</taxon>
        <taxon>Haliangium</taxon>
    </lineage>
</organism>
<evidence type="ECO:0000256" key="1">
    <source>
        <dbReference type="ARBA" id="ARBA00000085"/>
    </source>
</evidence>
<dbReference type="PANTHER" id="PTHR45339">
    <property type="entry name" value="HYBRID SIGNAL TRANSDUCTION HISTIDINE KINASE J"/>
    <property type="match status" value="1"/>
</dbReference>
<dbReference type="InterPro" id="IPR011006">
    <property type="entry name" value="CheY-like_superfamily"/>
</dbReference>
<dbReference type="PROSITE" id="PS50109">
    <property type="entry name" value="HIS_KIN"/>
    <property type="match status" value="1"/>
</dbReference>
<dbReference type="STRING" id="502025.Hoch_2174"/>
<dbReference type="InterPro" id="IPR035965">
    <property type="entry name" value="PAS-like_dom_sf"/>
</dbReference>
<dbReference type="AlphaFoldDB" id="D0LGZ7"/>
<evidence type="ECO:0000259" key="10">
    <source>
        <dbReference type="PROSITE" id="PS50112"/>
    </source>
</evidence>
<dbReference type="EC" id="2.7.13.3" evidence="2"/>
<proteinExistence type="predicted"/>
<dbReference type="PROSITE" id="PS50112">
    <property type="entry name" value="PAS"/>
    <property type="match status" value="1"/>
</dbReference>
<dbReference type="InterPro" id="IPR001789">
    <property type="entry name" value="Sig_transdc_resp-reg_receiver"/>
</dbReference>
<dbReference type="SMART" id="SM00388">
    <property type="entry name" value="HisKA"/>
    <property type="match status" value="1"/>
</dbReference>
<feature type="domain" description="Histidine kinase" evidence="8">
    <location>
        <begin position="170"/>
        <end position="384"/>
    </location>
</feature>
<gene>
    <name evidence="11" type="ordered locus">Hoch_2174</name>
</gene>
<dbReference type="GO" id="GO:0000155">
    <property type="term" value="F:phosphorelay sensor kinase activity"/>
    <property type="evidence" value="ECO:0007669"/>
    <property type="project" value="InterPro"/>
</dbReference>
<accession>D0LGZ7</accession>
<dbReference type="Pfam" id="PF08447">
    <property type="entry name" value="PAS_3"/>
    <property type="match status" value="1"/>
</dbReference>
<dbReference type="InterPro" id="IPR036890">
    <property type="entry name" value="HATPase_C_sf"/>
</dbReference>
<dbReference type="InterPro" id="IPR005467">
    <property type="entry name" value="His_kinase_dom"/>
</dbReference>
<reference evidence="11 12" key="1">
    <citation type="journal article" date="2010" name="Stand. Genomic Sci.">
        <title>Complete genome sequence of Haliangium ochraceum type strain (SMP-2).</title>
        <authorList>
            <consortium name="US DOE Joint Genome Institute (JGI-PGF)"/>
            <person name="Ivanova N."/>
            <person name="Daum C."/>
            <person name="Lang E."/>
            <person name="Abt B."/>
            <person name="Kopitz M."/>
            <person name="Saunders E."/>
            <person name="Lapidus A."/>
            <person name="Lucas S."/>
            <person name="Glavina Del Rio T."/>
            <person name="Nolan M."/>
            <person name="Tice H."/>
            <person name="Copeland A."/>
            <person name="Cheng J.F."/>
            <person name="Chen F."/>
            <person name="Bruce D."/>
            <person name="Goodwin L."/>
            <person name="Pitluck S."/>
            <person name="Mavromatis K."/>
            <person name="Pati A."/>
            <person name="Mikhailova N."/>
            <person name="Chen A."/>
            <person name="Palaniappan K."/>
            <person name="Land M."/>
            <person name="Hauser L."/>
            <person name="Chang Y.J."/>
            <person name="Jeffries C.D."/>
            <person name="Detter J.C."/>
            <person name="Brettin T."/>
            <person name="Rohde M."/>
            <person name="Goker M."/>
            <person name="Bristow J."/>
            <person name="Markowitz V."/>
            <person name="Eisen J.A."/>
            <person name="Hugenholtz P."/>
            <person name="Kyrpides N.C."/>
            <person name="Klenk H.P."/>
        </authorList>
    </citation>
    <scope>NUCLEOTIDE SEQUENCE [LARGE SCALE GENOMIC DNA]</scope>
    <source>
        <strain evidence="12">DSM 14365 / CIP 107738 / JCM 11303 / AJ 13395 / SMP-2</strain>
    </source>
</reference>
<keyword evidence="6" id="KW-0175">Coiled coil</keyword>
<dbReference type="PROSITE" id="PS50110">
    <property type="entry name" value="RESPONSE_REGULATORY"/>
    <property type="match status" value="1"/>
</dbReference>
<keyword evidence="3 5" id="KW-0597">Phosphoprotein</keyword>
<dbReference type="RefSeq" id="WP_012827327.1">
    <property type="nucleotide sequence ID" value="NC_013440.1"/>
</dbReference>
<evidence type="ECO:0000256" key="6">
    <source>
        <dbReference type="SAM" id="Coils"/>
    </source>
</evidence>
<dbReference type="Gene3D" id="3.30.565.10">
    <property type="entry name" value="Histidine kinase-like ATPase, C-terminal domain"/>
    <property type="match status" value="1"/>
</dbReference>
<keyword evidence="11" id="KW-0808">Transferase</keyword>
<dbReference type="CDD" id="cd17546">
    <property type="entry name" value="REC_hyHK_CKI1_RcsC-like"/>
    <property type="match status" value="1"/>
</dbReference>
<comment type="catalytic activity">
    <reaction evidence="1">
        <text>ATP + protein L-histidine = ADP + protein N-phospho-L-histidine.</text>
        <dbReference type="EC" id="2.7.13.3"/>
    </reaction>
</comment>